<accession>B0DZ88</accession>
<reference evidence="1 2" key="1">
    <citation type="journal article" date="2008" name="Nature">
        <title>The genome of Laccaria bicolor provides insights into mycorrhizal symbiosis.</title>
        <authorList>
            <person name="Martin F."/>
            <person name="Aerts A."/>
            <person name="Ahren D."/>
            <person name="Brun A."/>
            <person name="Danchin E.G.J."/>
            <person name="Duchaussoy F."/>
            <person name="Gibon J."/>
            <person name="Kohler A."/>
            <person name="Lindquist E."/>
            <person name="Pereda V."/>
            <person name="Salamov A."/>
            <person name="Shapiro H.J."/>
            <person name="Wuyts J."/>
            <person name="Blaudez D."/>
            <person name="Buee M."/>
            <person name="Brokstein P."/>
            <person name="Canbaeck B."/>
            <person name="Cohen D."/>
            <person name="Courty P.E."/>
            <person name="Coutinho P.M."/>
            <person name="Delaruelle C."/>
            <person name="Detter J.C."/>
            <person name="Deveau A."/>
            <person name="DiFazio S."/>
            <person name="Duplessis S."/>
            <person name="Fraissinet-Tachet L."/>
            <person name="Lucic E."/>
            <person name="Frey-Klett P."/>
            <person name="Fourrey C."/>
            <person name="Feussner I."/>
            <person name="Gay G."/>
            <person name="Grimwood J."/>
            <person name="Hoegger P.J."/>
            <person name="Jain P."/>
            <person name="Kilaru S."/>
            <person name="Labbe J."/>
            <person name="Lin Y.C."/>
            <person name="Legue V."/>
            <person name="Le Tacon F."/>
            <person name="Marmeisse R."/>
            <person name="Melayah D."/>
            <person name="Montanini B."/>
            <person name="Muratet M."/>
            <person name="Nehls U."/>
            <person name="Niculita-Hirzel H."/>
            <person name="Oudot-Le Secq M.P."/>
            <person name="Peter M."/>
            <person name="Quesneville H."/>
            <person name="Rajashekar B."/>
            <person name="Reich M."/>
            <person name="Rouhier N."/>
            <person name="Schmutz J."/>
            <person name="Yin T."/>
            <person name="Chalot M."/>
            <person name="Henrissat B."/>
            <person name="Kuees U."/>
            <person name="Lucas S."/>
            <person name="Van de Peer Y."/>
            <person name="Podila G.K."/>
            <person name="Polle A."/>
            <person name="Pukkila P.J."/>
            <person name="Richardson P.M."/>
            <person name="Rouze P."/>
            <person name="Sanders I.R."/>
            <person name="Stajich J.E."/>
            <person name="Tunlid A."/>
            <person name="Tuskan G."/>
            <person name="Grigoriev I.V."/>
        </authorList>
    </citation>
    <scope>NUCLEOTIDE SEQUENCE [LARGE SCALE GENOMIC DNA]</scope>
    <source>
        <strain evidence="2">S238N-H82 / ATCC MYA-4686</strain>
    </source>
</reference>
<dbReference type="RefSeq" id="XP_001889253.1">
    <property type="nucleotide sequence ID" value="XM_001889218.1"/>
</dbReference>
<evidence type="ECO:0000313" key="1">
    <source>
        <dbReference type="EMBL" id="EDR00047.1"/>
    </source>
</evidence>
<dbReference type="EMBL" id="DS547154">
    <property type="protein sequence ID" value="EDR00047.1"/>
    <property type="molecule type" value="Genomic_DNA"/>
</dbReference>
<dbReference type="KEGG" id="lbc:LACBIDRAFT_334446"/>
<dbReference type="GeneID" id="6084916"/>
<organism evidence="2">
    <name type="scientific">Laccaria bicolor (strain S238N-H82 / ATCC MYA-4686)</name>
    <name type="common">Bicoloured deceiver</name>
    <name type="synonym">Laccaria laccata var. bicolor</name>
    <dbReference type="NCBI Taxonomy" id="486041"/>
    <lineage>
        <taxon>Eukaryota</taxon>
        <taxon>Fungi</taxon>
        <taxon>Dikarya</taxon>
        <taxon>Basidiomycota</taxon>
        <taxon>Agaricomycotina</taxon>
        <taxon>Agaricomycetes</taxon>
        <taxon>Agaricomycetidae</taxon>
        <taxon>Agaricales</taxon>
        <taxon>Agaricineae</taxon>
        <taxon>Hydnangiaceae</taxon>
        <taxon>Laccaria</taxon>
    </lineage>
</organism>
<dbReference type="STRING" id="486041.B0DZ88"/>
<dbReference type="InParanoid" id="B0DZ88"/>
<keyword evidence="2" id="KW-1185">Reference proteome</keyword>
<dbReference type="Proteomes" id="UP000001194">
    <property type="component" value="Unassembled WGS sequence"/>
</dbReference>
<gene>
    <name evidence="1" type="ORF">LACBIDRAFT_334446</name>
</gene>
<dbReference type="AlphaFoldDB" id="B0DZ88"/>
<evidence type="ECO:0000313" key="2">
    <source>
        <dbReference type="Proteomes" id="UP000001194"/>
    </source>
</evidence>
<name>B0DZ88_LACBS</name>
<sequence length="128" mass="14548">MLKIRIFRSVYLHSVSSRDPTLYQALLTAYEQTSNALDMPLPNPLDLAQLDTKWMDKIIAKTHILRQPYFSLTATPAEHAHHCPTAQIAAHLGQNAEHLGHRSHSNTMRTVMGRMHIIVCQLKLWGTL</sequence>
<protein>
    <submittedName>
        <fullName evidence="1">Predicted protein</fullName>
    </submittedName>
</protein>
<dbReference type="HOGENOM" id="CLU_1959959_0_0_1"/>
<dbReference type="OrthoDB" id="422427at2759"/>
<proteinExistence type="predicted"/>